<proteinExistence type="predicted"/>
<name>A0A0V0R2V0_PSEPJ</name>
<protein>
    <submittedName>
        <fullName evidence="1">Uncharacterized protein</fullName>
    </submittedName>
</protein>
<comment type="caution">
    <text evidence="1">The sequence shown here is derived from an EMBL/GenBank/DDBJ whole genome shotgun (WGS) entry which is preliminary data.</text>
</comment>
<dbReference type="InParanoid" id="A0A0V0R2V0"/>
<reference evidence="1 2" key="1">
    <citation type="journal article" date="2015" name="Sci. Rep.">
        <title>Genome of the facultative scuticociliatosis pathogen Pseudocohnilembus persalinus provides insight into its virulence through horizontal gene transfer.</title>
        <authorList>
            <person name="Xiong J."/>
            <person name="Wang G."/>
            <person name="Cheng J."/>
            <person name="Tian M."/>
            <person name="Pan X."/>
            <person name="Warren A."/>
            <person name="Jiang C."/>
            <person name="Yuan D."/>
            <person name="Miao W."/>
        </authorList>
    </citation>
    <scope>NUCLEOTIDE SEQUENCE [LARGE SCALE GENOMIC DNA]</scope>
    <source>
        <strain evidence="1">36N120E</strain>
    </source>
</reference>
<organism evidence="1 2">
    <name type="scientific">Pseudocohnilembus persalinus</name>
    <name type="common">Ciliate</name>
    <dbReference type="NCBI Taxonomy" id="266149"/>
    <lineage>
        <taxon>Eukaryota</taxon>
        <taxon>Sar</taxon>
        <taxon>Alveolata</taxon>
        <taxon>Ciliophora</taxon>
        <taxon>Intramacronucleata</taxon>
        <taxon>Oligohymenophorea</taxon>
        <taxon>Scuticociliatia</taxon>
        <taxon>Philasterida</taxon>
        <taxon>Pseudocohnilembidae</taxon>
        <taxon>Pseudocohnilembus</taxon>
    </lineage>
</organism>
<sequence>MPNKIKKSRNIKQKDCEHIKNRENYNQKNIAQIAQRVFNSSPIKKDKNLDKNNYQYPKQRHNDQTENFSSYLQNYYMQQHSSSNLQLINSSNFKSQSGILKDSKLKLKKNILKLKMQQKNSTINREENSTDIIDKQANYINNSNQLKKNWSQRSNEVNKHNNKLKQNTFNITQQFNSNQIKHNFYSSMTSIKNSSLINFNDNLPKTTQKINLTLNQKEFESFYKSTIKNCNRNNTIENIQEEIYFDKQNPTKNLKDSQISLNFSQECFTNRMAQQVE</sequence>
<keyword evidence="2" id="KW-1185">Reference proteome</keyword>
<gene>
    <name evidence="1" type="ORF">PPERSA_08942</name>
</gene>
<dbReference type="Proteomes" id="UP000054937">
    <property type="component" value="Unassembled WGS sequence"/>
</dbReference>
<dbReference type="EMBL" id="LDAU01000057">
    <property type="protein sequence ID" value="KRX08838.1"/>
    <property type="molecule type" value="Genomic_DNA"/>
</dbReference>
<accession>A0A0V0R2V0</accession>
<evidence type="ECO:0000313" key="1">
    <source>
        <dbReference type="EMBL" id="KRX08838.1"/>
    </source>
</evidence>
<evidence type="ECO:0000313" key="2">
    <source>
        <dbReference type="Proteomes" id="UP000054937"/>
    </source>
</evidence>
<dbReference type="AlphaFoldDB" id="A0A0V0R2V0"/>